<sequence>MEIAVRTLWFGILFFLVFTAGVILLQVFLSRRESRWLGLILPGVSFLWSLIYLLNLRAMESPLQTALMALLTMLLSNIPTIVLLAVYFACRERRRKKDAVEKMNIQDL</sequence>
<organism evidence="2 3">
    <name type="scientific">Oscillibacter hominis</name>
    <dbReference type="NCBI Taxonomy" id="2763056"/>
    <lineage>
        <taxon>Bacteria</taxon>
        <taxon>Bacillati</taxon>
        <taxon>Bacillota</taxon>
        <taxon>Clostridia</taxon>
        <taxon>Eubacteriales</taxon>
        <taxon>Oscillospiraceae</taxon>
        <taxon>Oscillibacter</taxon>
    </lineage>
</organism>
<dbReference type="RefSeq" id="WP_187333290.1">
    <property type="nucleotide sequence ID" value="NZ_CP060490.1"/>
</dbReference>
<keyword evidence="1" id="KW-0812">Transmembrane</keyword>
<keyword evidence="1" id="KW-0472">Membrane</keyword>
<accession>A0A7G9B573</accession>
<proteinExistence type="predicted"/>
<evidence type="ECO:0000313" key="2">
    <source>
        <dbReference type="EMBL" id="QNL44704.1"/>
    </source>
</evidence>
<name>A0A7G9B573_9FIRM</name>
<evidence type="ECO:0000313" key="3">
    <source>
        <dbReference type="Proteomes" id="UP000515960"/>
    </source>
</evidence>
<evidence type="ECO:0000256" key="1">
    <source>
        <dbReference type="SAM" id="Phobius"/>
    </source>
</evidence>
<keyword evidence="1" id="KW-1133">Transmembrane helix</keyword>
<dbReference type="KEGG" id="ohi:H8790_01215"/>
<dbReference type="Proteomes" id="UP000515960">
    <property type="component" value="Chromosome"/>
</dbReference>
<feature type="transmembrane region" description="Helical" evidence="1">
    <location>
        <begin position="66"/>
        <end position="89"/>
    </location>
</feature>
<feature type="transmembrane region" description="Helical" evidence="1">
    <location>
        <begin position="36"/>
        <end position="54"/>
    </location>
</feature>
<gene>
    <name evidence="2" type="ORF">H8790_01215</name>
</gene>
<dbReference type="EMBL" id="CP060490">
    <property type="protein sequence ID" value="QNL44704.1"/>
    <property type="molecule type" value="Genomic_DNA"/>
</dbReference>
<reference evidence="2 3" key="1">
    <citation type="submission" date="2020-08" db="EMBL/GenBank/DDBJ databases">
        <authorList>
            <person name="Liu C."/>
            <person name="Sun Q."/>
        </authorList>
    </citation>
    <scope>NUCLEOTIDE SEQUENCE [LARGE SCALE GENOMIC DNA]</scope>
    <source>
        <strain evidence="2 3">NSJ-62</strain>
    </source>
</reference>
<dbReference type="AlphaFoldDB" id="A0A7G9B573"/>
<keyword evidence="3" id="KW-1185">Reference proteome</keyword>
<protein>
    <submittedName>
        <fullName evidence="2">Uncharacterized protein</fullName>
    </submittedName>
</protein>
<feature type="transmembrane region" description="Helical" evidence="1">
    <location>
        <begin position="6"/>
        <end position="29"/>
    </location>
</feature>